<keyword evidence="2" id="KW-1185">Reference proteome</keyword>
<dbReference type="InParanoid" id="A0A165E5S4"/>
<dbReference type="EMBL" id="KV424020">
    <property type="protein sequence ID" value="KZT54155.1"/>
    <property type="molecule type" value="Genomic_DNA"/>
</dbReference>
<protein>
    <submittedName>
        <fullName evidence="1">Uncharacterized protein</fullName>
    </submittedName>
</protein>
<accession>A0A165E5S4</accession>
<evidence type="ECO:0000313" key="2">
    <source>
        <dbReference type="Proteomes" id="UP000076842"/>
    </source>
</evidence>
<organism evidence="1 2">
    <name type="scientific">Calocera cornea HHB12733</name>
    <dbReference type="NCBI Taxonomy" id="1353952"/>
    <lineage>
        <taxon>Eukaryota</taxon>
        <taxon>Fungi</taxon>
        <taxon>Dikarya</taxon>
        <taxon>Basidiomycota</taxon>
        <taxon>Agaricomycotina</taxon>
        <taxon>Dacrymycetes</taxon>
        <taxon>Dacrymycetales</taxon>
        <taxon>Dacrymycetaceae</taxon>
        <taxon>Calocera</taxon>
    </lineage>
</organism>
<evidence type="ECO:0000313" key="1">
    <source>
        <dbReference type="EMBL" id="KZT54155.1"/>
    </source>
</evidence>
<feature type="non-terminal residue" evidence="1">
    <location>
        <position position="1"/>
    </location>
</feature>
<dbReference type="Proteomes" id="UP000076842">
    <property type="component" value="Unassembled WGS sequence"/>
</dbReference>
<gene>
    <name evidence="1" type="ORF">CALCODRAFT_500173</name>
</gene>
<dbReference type="AlphaFoldDB" id="A0A165E5S4"/>
<reference evidence="1 2" key="1">
    <citation type="journal article" date="2016" name="Mol. Biol. Evol.">
        <title>Comparative Genomics of Early-Diverging Mushroom-Forming Fungi Provides Insights into the Origins of Lignocellulose Decay Capabilities.</title>
        <authorList>
            <person name="Nagy L.G."/>
            <person name="Riley R."/>
            <person name="Tritt A."/>
            <person name="Adam C."/>
            <person name="Daum C."/>
            <person name="Floudas D."/>
            <person name="Sun H."/>
            <person name="Yadav J.S."/>
            <person name="Pangilinan J."/>
            <person name="Larsson K.H."/>
            <person name="Matsuura K."/>
            <person name="Barry K."/>
            <person name="Labutti K."/>
            <person name="Kuo R."/>
            <person name="Ohm R.A."/>
            <person name="Bhattacharya S.S."/>
            <person name="Shirouzu T."/>
            <person name="Yoshinaga Y."/>
            <person name="Martin F.M."/>
            <person name="Grigoriev I.V."/>
            <person name="Hibbett D.S."/>
        </authorList>
    </citation>
    <scope>NUCLEOTIDE SEQUENCE [LARGE SCALE GENOMIC DNA]</scope>
    <source>
        <strain evidence="1 2">HHB12733</strain>
    </source>
</reference>
<proteinExistence type="predicted"/>
<name>A0A165E5S4_9BASI</name>
<sequence length="143" mass="15678">KRRKKVGTAASKKEGVFSYGVRYAALVIDKEKMKHCQPRLSPRTPRLTARLDRFRQQFERGTADVVCAVGSVGIFVESQSAALRECRTAALSHTFAISHCSATGTSCAMHQIMKMDAVSCCRIIVPASTPPSHAEIPCELGRR</sequence>